<protein>
    <recommendedName>
        <fullName evidence="1">PLL-like beta propeller domain-containing protein</fullName>
    </recommendedName>
</protein>
<dbReference type="Gene3D" id="2.120.10.70">
    <property type="entry name" value="Fucose-specific lectin"/>
    <property type="match status" value="2"/>
</dbReference>
<reference evidence="2" key="1">
    <citation type="submission" date="2023-03" db="EMBL/GenBank/DDBJ databases">
        <title>Complete genome of Cladonia borealis.</title>
        <authorList>
            <person name="Park H."/>
        </authorList>
    </citation>
    <scope>NUCLEOTIDE SEQUENCE</scope>
    <source>
        <strain evidence="2">ANT050790</strain>
    </source>
</reference>
<proteinExistence type="predicted"/>
<name>A0AA39R141_9LECA</name>
<accession>A0AA39R141</accession>
<evidence type="ECO:0000313" key="2">
    <source>
        <dbReference type="EMBL" id="KAK0512957.1"/>
    </source>
</evidence>
<dbReference type="SUPFAM" id="SSF89372">
    <property type="entry name" value="Fucose-specific lectin"/>
    <property type="match status" value="3"/>
</dbReference>
<gene>
    <name evidence="2" type="ORF">JMJ35_004974</name>
</gene>
<sequence>MAPFITATIQLLLGSLRTGTRPHESVEQDLACHRTHEETILSPSTGRGLSAVSWGFNRMDVFGEDLETGSIRHKYWDGYQWGPSVQALEDLGGPSNAPCGSPGAVSRNESLIDIFRVNSDGALTHKFYDGTAWKPSEMDWDILIDNAKLDLDKPAICSWGPDRMDVFAQQDGSNCLVHTYYDGTTWKPGEDDDPETFCGVESGAAAVSWGPNRIDVFAVTPDSNLAHLYWDGSKWSDWENLIGGFFADIAPAAVTWSSNRFDVFAVNMSGNLIHVYWDGSQYRNEDFGTGNGESFVGTPSVTTWGVGRFDIVALAEDGQYYYKYYGGGNWSPWYPKGFPPENGLFVSSPASVSWGENRLDIWGVTDLYELAHQTWYGSGWYPGSDTWETLGGSLSPGDLL</sequence>
<dbReference type="Proteomes" id="UP001166286">
    <property type="component" value="Unassembled WGS sequence"/>
</dbReference>
<organism evidence="2 3">
    <name type="scientific">Cladonia borealis</name>
    <dbReference type="NCBI Taxonomy" id="184061"/>
    <lineage>
        <taxon>Eukaryota</taxon>
        <taxon>Fungi</taxon>
        <taxon>Dikarya</taxon>
        <taxon>Ascomycota</taxon>
        <taxon>Pezizomycotina</taxon>
        <taxon>Lecanoromycetes</taxon>
        <taxon>OSLEUM clade</taxon>
        <taxon>Lecanoromycetidae</taxon>
        <taxon>Lecanorales</taxon>
        <taxon>Lecanorineae</taxon>
        <taxon>Cladoniaceae</taxon>
        <taxon>Cladonia</taxon>
    </lineage>
</organism>
<dbReference type="AlphaFoldDB" id="A0AA39R141"/>
<evidence type="ECO:0000313" key="3">
    <source>
        <dbReference type="Proteomes" id="UP001166286"/>
    </source>
</evidence>
<evidence type="ECO:0000259" key="1">
    <source>
        <dbReference type="Pfam" id="PF26607"/>
    </source>
</evidence>
<comment type="caution">
    <text evidence="2">The sequence shown here is derived from an EMBL/GenBank/DDBJ whole genome shotgun (WGS) entry which is preliminary data.</text>
</comment>
<dbReference type="InterPro" id="IPR058502">
    <property type="entry name" value="PLL-like_beta-prop"/>
</dbReference>
<dbReference type="Pfam" id="PF26607">
    <property type="entry name" value="DUF8189"/>
    <property type="match status" value="1"/>
</dbReference>
<keyword evidence="3" id="KW-1185">Reference proteome</keyword>
<feature type="domain" description="PLL-like beta propeller" evidence="1">
    <location>
        <begin position="107"/>
        <end position="394"/>
    </location>
</feature>
<dbReference type="EMBL" id="JAFEKC020000009">
    <property type="protein sequence ID" value="KAK0512957.1"/>
    <property type="molecule type" value="Genomic_DNA"/>
</dbReference>